<name>A0A7Z2VK21_9BACL</name>
<keyword evidence="1" id="KW-0812">Transmembrane</keyword>
<feature type="transmembrane region" description="Helical" evidence="1">
    <location>
        <begin position="183"/>
        <end position="202"/>
    </location>
</feature>
<dbReference type="AlphaFoldDB" id="A0A7Z2VK21"/>
<dbReference type="Proteomes" id="UP000502248">
    <property type="component" value="Chromosome"/>
</dbReference>
<organism evidence="2 3">
    <name type="scientific">Cohnella herbarum</name>
    <dbReference type="NCBI Taxonomy" id="2728023"/>
    <lineage>
        <taxon>Bacteria</taxon>
        <taxon>Bacillati</taxon>
        <taxon>Bacillota</taxon>
        <taxon>Bacilli</taxon>
        <taxon>Bacillales</taxon>
        <taxon>Paenibacillaceae</taxon>
        <taxon>Cohnella</taxon>
    </lineage>
</organism>
<keyword evidence="1" id="KW-0472">Membrane</keyword>
<feature type="transmembrane region" description="Helical" evidence="1">
    <location>
        <begin position="119"/>
        <end position="140"/>
    </location>
</feature>
<dbReference type="RefSeq" id="WP_169280598.1">
    <property type="nucleotide sequence ID" value="NZ_CP051680.1"/>
</dbReference>
<evidence type="ECO:0000313" key="2">
    <source>
        <dbReference type="EMBL" id="QJD84314.1"/>
    </source>
</evidence>
<evidence type="ECO:0000313" key="3">
    <source>
        <dbReference type="Proteomes" id="UP000502248"/>
    </source>
</evidence>
<evidence type="ECO:0000256" key="1">
    <source>
        <dbReference type="SAM" id="Phobius"/>
    </source>
</evidence>
<keyword evidence="1" id="KW-1133">Transmembrane helix</keyword>
<dbReference type="GO" id="GO:0140359">
    <property type="term" value="F:ABC-type transporter activity"/>
    <property type="evidence" value="ECO:0007669"/>
    <property type="project" value="InterPro"/>
</dbReference>
<dbReference type="GO" id="GO:0005886">
    <property type="term" value="C:plasma membrane"/>
    <property type="evidence" value="ECO:0007669"/>
    <property type="project" value="UniProtKB-SubCell"/>
</dbReference>
<sequence length="257" mass="27232">MSGFGILLHKEWREAVRSAKLIWLPAVFLLLGIIQPLTAKFMPDILASAGNLPEGTVIQIPVPTPGEVMAQTLSQFGTMGLLAVCLAFMGTIAGEKRNGTADWILVKPVSPLAYVTSKWVMLCLIIAFSFGLGFGGAWYYTNLLIGIPISGDVLFSAFLYYIWLVFIGTITIASSALLRSPAAAAFVAFAGAIALQLVRGLFENELSWLPSGLDAAAMSRLTTGISPSWLGAAIVTGICIPALLWVAAKGAGIRKKG</sequence>
<reference evidence="2 3" key="1">
    <citation type="submission" date="2020-04" db="EMBL/GenBank/DDBJ databases">
        <title>Genome sequencing of novel species.</title>
        <authorList>
            <person name="Heo J."/>
            <person name="Kim S.-J."/>
            <person name="Kim J.-S."/>
            <person name="Hong S.-B."/>
            <person name="Kwon S.-W."/>
        </authorList>
    </citation>
    <scope>NUCLEOTIDE SEQUENCE [LARGE SCALE GENOMIC DNA]</scope>
    <source>
        <strain evidence="2 3">MFER-1</strain>
    </source>
</reference>
<feature type="transmembrane region" description="Helical" evidence="1">
    <location>
        <begin position="160"/>
        <end position="178"/>
    </location>
</feature>
<protein>
    <submittedName>
        <fullName evidence="2">ABC transporter permease subunit</fullName>
    </submittedName>
</protein>
<proteinExistence type="predicted"/>
<accession>A0A7Z2VK21</accession>
<dbReference type="Pfam" id="PF12679">
    <property type="entry name" value="ABC2_membrane_2"/>
    <property type="match status" value="1"/>
</dbReference>
<gene>
    <name evidence="2" type="ORF">HH215_14800</name>
</gene>
<dbReference type="PANTHER" id="PTHR43471">
    <property type="entry name" value="ABC TRANSPORTER PERMEASE"/>
    <property type="match status" value="1"/>
</dbReference>
<feature type="transmembrane region" description="Helical" evidence="1">
    <location>
        <begin position="228"/>
        <end position="248"/>
    </location>
</feature>
<feature type="transmembrane region" description="Helical" evidence="1">
    <location>
        <begin position="73"/>
        <end position="93"/>
    </location>
</feature>
<dbReference type="EMBL" id="CP051680">
    <property type="protein sequence ID" value="QJD84314.1"/>
    <property type="molecule type" value="Genomic_DNA"/>
</dbReference>
<keyword evidence="3" id="KW-1185">Reference proteome</keyword>
<feature type="transmembrane region" description="Helical" evidence="1">
    <location>
        <begin position="21"/>
        <end position="38"/>
    </location>
</feature>
<dbReference type="KEGG" id="cheb:HH215_14800"/>